<proteinExistence type="predicted"/>
<dbReference type="EMBL" id="MWDB01000008">
    <property type="protein sequence ID" value="OQB41917.1"/>
    <property type="molecule type" value="Genomic_DNA"/>
</dbReference>
<protein>
    <submittedName>
        <fullName evidence="2">Uncharacterized protein</fullName>
    </submittedName>
</protein>
<gene>
    <name evidence="2" type="ORF">BWY04_00530</name>
</gene>
<evidence type="ECO:0000313" key="2">
    <source>
        <dbReference type="EMBL" id="OQB41917.1"/>
    </source>
</evidence>
<keyword evidence="1" id="KW-0472">Membrane</keyword>
<keyword evidence="1" id="KW-1133">Transmembrane helix</keyword>
<feature type="transmembrane region" description="Helical" evidence="1">
    <location>
        <begin position="53"/>
        <end position="72"/>
    </location>
</feature>
<dbReference type="AlphaFoldDB" id="A0A1V5ZNW8"/>
<evidence type="ECO:0000256" key="1">
    <source>
        <dbReference type="SAM" id="Phobius"/>
    </source>
</evidence>
<dbReference type="Proteomes" id="UP000485621">
    <property type="component" value="Unassembled WGS sequence"/>
</dbReference>
<reference evidence="2" key="1">
    <citation type="submission" date="2017-02" db="EMBL/GenBank/DDBJ databases">
        <title>Delving into the versatile metabolic prowess of the omnipresent phylum Bacteroidetes.</title>
        <authorList>
            <person name="Nobu M.K."/>
            <person name="Mei R."/>
            <person name="Narihiro T."/>
            <person name="Kuroda K."/>
            <person name="Liu W.-T."/>
        </authorList>
    </citation>
    <scope>NUCLEOTIDE SEQUENCE</scope>
    <source>
        <strain evidence="2">ADurb.Bin160</strain>
    </source>
</reference>
<comment type="caution">
    <text evidence="2">The sequence shown here is derived from an EMBL/GenBank/DDBJ whole genome shotgun (WGS) entry which is preliminary data.</text>
</comment>
<accession>A0A1V5ZNW8</accession>
<keyword evidence="1" id="KW-0812">Transmembrane</keyword>
<name>A0A1V5ZNW8_9BACT</name>
<sequence>MALTILAILSGFIFIRYISENKTEKLFNKESLKYLVMSGLFFALASMAKPSAFIDVVVFGVLLLVLWINSLVGI</sequence>
<organism evidence="2">
    <name type="scientific">candidate division CPR1 bacterium ADurb.Bin160</name>
    <dbReference type="NCBI Taxonomy" id="1852826"/>
    <lineage>
        <taxon>Bacteria</taxon>
        <taxon>candidate division CPR1</taxon>
    </lineage>
</organism>